<dbReference type="EMBL" id="PVNG01000007">
    <property type="protein sequence ID" value="PRX65245.1"/>
    <property type="molecule type" value="Genomic_DNA"/>
</dbReference>
<organism evidence="1 2">
    <name type="scientific">Nonomuraea fuscirosea</name>
    <dbReference type="NCBI Taxonomy" id="1291556"/>
    <lineage>
        <taxon>Bacteria</taxon>
        <taxon>Bacillati</taxon>
        <taxon>Actinomycetota</taxon>
        <taxon>Actinomycetes</taxon>
        <taxon>Streptosporangiales</taxon>
        <taxon>Streptosporangiaceae</taxon>
        <taxon>Nonomuraea</taxon>
    </lineage>
</organism>
<dbReference type="Proteomes" id="UP000238312">
    <property type="component" value="Unassembled WGS sequence"/>
</dbReference>
<keyword evidence="2" id="KW-1185">Reference proteome</keyword>
<name>A0A2T0N0D8_9ACTN</name>
<protein>
    <submittedName>
        <fullName evidence="1">Uncharacterized protein</fullName>
    </submittedName>
</protein>
<proteinExistence type="predicted"/>
<dbReference type="AlphaFoldDB" id="A0A2T0N0D8"/>
<sequence>MARALVASPAGELAHALSAELGRRGIASQVSECEGIALVGVWSVGLAVWCEWSDTGWRFRWGMDASGPGGRLRYTACPGSAVETAGRRIASLYEDRRRCGGE</sequence>
<comment type="caution">
    <text evidence="1">The sequence shown here is derived from an EMBL/GenBank/DDBJ whole genome shotgun (WGS) entry which is preliminary data.</text>
</comment>
<evidence type="ECO:0000313" key="2">
    <source>
        <dbReference type="Proteomes" id="UP000238312"/>
    </source>
</evidence>
<evidence type="ECO:0000313" key="1">
    <source>
        <dbReference type="EMBL" id="PRX65245.1"/>
    </source>
</evidence>
<gene>
    <name evidence="1" type="ORF">B0I32_1074</name>
</gene>
<accession>A0A2T0N0D8</accession>
<reference evidence="1 2" key="1">
    <citation type="submission" date="2018-03" db="EMBL/GenBank/DDBJ databases">
        <title>Genomic Encyclopedia of Type Strains, Phase III (KMG-III): the genomes of soil and plant-associated and newly described type strains.</title>
        <authorList>
            <person name="Whitman W."/>
        </authorList>
    </citation>
    <scope>NUCLEOTIDE SEQUENCE [LARGE SCALE GENOMIC DNA]</scope>
    <source>
        <strain evidence="1 2">CGMCC 4.7104</strain>
    </source>
</reference>